<feature type="region of interest" description="Disordered" evidence="1">
    <location>
        <begin position="957"/>
        <end position="1087"/>
    </location>
</feature>
<evidence type="ECO:0000259" key="2">
    <source>
        <dbReference type="PROSITE" id="PS51352"/>
    </source>
</evidence>
<dbReference type="SUPFAM" id="SSF55486">
    <property type="entry name" value="Metalloproteases ('zincins'), catalytic domain"/>
    <property type="match status" value="1"/>
</dbReference>
<feature type="compositionally biased region" description="Low complexity" evidence="1">
    <location>
        <begin position="1071"/>
        <end position="1081"/>
    </location>
</feature>
<name>A0AAD3CID2_9STRA</name>
<evidence type="ECO:0000313" key="3">
    <source>
        <dbReference type="EMBL" id="GFH45396.1"/>
    </source>
</evidence>
<feature type="compositionally biased region" description="Polar residues" evidence="1">
    <location>
        <begin position="863"/>
        <end position="873"/>
    </location>
</feature>
<evidence type="ECO:0000256" key="1">
    <source>
        <dbReference type="SAM" id="MobiDB-lite"/>
    </source>
</evidence>
<dbReference type="InterPro" id="IPR008752">
    <property type="entry name" value="Peptidase_M11"/>
</dbReference>
<evidence type="ECO:0000313" key="4">
    <source>
        <dbReference type="Proteomes" id="UP001054902"/>
    </source>
</evidence>
<feature type="compositionally biased region" description="Polar residues" evidence="1">
    <location>
        <begin position="1042"/>
        <end position="1061"/>
    </location>
</feature>
<dbReference type="InterPro" id="IPR013766">
    <property type="entry name" value="Thioredoxin_domain"/>
</dbReference>
<dbReference type="Gene3D" id="3.40.30.10">
    <property type="entry name" value="Glutaredoxin"/>
    <property type="match status" value="1"/>
</dbReference>
<reference evidence="3 4" key="1">
    <citation type="journal article" date="2021" name="Sci. Rep.">
        <title>The genome of the diatom Chaetoceros tenuissimus carries an ancient integrated fragment of an extant virus.</title>
        <authorList>
            <person name="Hongo Y."/>
            <person name="Kimura K."/>
            <person name="Takaki Y."/>
            <person name="Yoshida Y."/>
            <person name="Baba S."/>
            <person name="Kobayashi G."/>
            <person name="Nagasaki K."/>
            <person name="Hano T."/>
            <person name="Tomaru Y."/>
        </authorList>
    </citation>
    <scope>NUCLEOTIDE SEQUENCE [LARGE SCALE GENOMIC DNA]</scope>
    <source>
        <strain evidence="3 4">NIES-3715</strain>
    </source>
</reference>
<protein>
    <recommendedName>
        <fullName evidence="2">Thioredoxin domain-containing protein</fullName>
    </recommendedName>
</protein>
<dbReference type="Pfam" id="PF05548">
    <property type="entry name" value="Peptidase_M11"/>
    <property type="match status" value="1"/>
</dbReference>
<organism evidence="3 4">
    <name type="scientific">Chaetoceros tenuissimus</name>
    <dbReference type="NCBI Taxonomy" id="426638"/>
    <lineage>
        <taxon>Eukaryota</taxon>
        <taxon>Sar</taxon>
        <taxon>Stramenopiles</taxon>
        <taxon>Ochrophyta</taxon>
        <taxon>Bacillariophyta</taxon>
        <taxon>Coscinodiscophyceae</taxon>
        <taxon>Chaetocerotophycidae</taxon>
        <taxon>Chaetocerotales</taxon>
        <taxon>Chaetocerotaceae</taxon>
        <taxon>Chaetoceros</taxon>
    </lineage>
</organism>
<feature type="compositionally biased region" description="Polar residues" evidence="1">
    <location>
        <begin position="899"/>
        <end position="909"/>
    </location>
</feature>
<dbReference type="CDD" id="cd02947">
    <property type="entry name" value="TRX_family"/>
    <property type="match status" value="1"/>
</dbReference>
<dbReference type="EMBL" id="BLLK01000020">
    <property type="protein sequence ID" value="GFH45396.1"/>
    <property type="molecule type" value="Genomic_DNA"/>
</dbReference>
<feature type="compositionally biased region" description="Polar residues" evidence="1">
    <location>
        <begin position="827"/>
        <end position="837"/>
    </location>
</feature>
<feature type="domain" description="Thioredoxin" evidence="2">
    <location>
        <begin position="1110"/>
        <end position="1253"/>
    </location>
</feature>
<dbReference type="Proteomes" id="UP001054902">
    <property type="component" value="Unassembled WGS sequence"/>
</dbReference>
<dbReference type="InterPro" id="IPR036249">
    <property type="entry name" value="Thioredoxin-like_sf"/>
</dbReference>
<dbReference type="PROSITE" id="PS51352">
    <property type="entry name" value="THIOREDOXIN_2"/>
    <property type="match status" value="1"/>
</dbReference>
<dbReference type="Pfam" id="PF00085">
    <property type="entry name" value="Thioredoxin"/>
    <property type="match status" value="1"/>
</dbReference>
<feature type="region of interest" description="Disordered" evidence="1">
    <location>
        <begin position="799"/>
        <end position="943"/>
    </location>
</feature>
<feature type="compositionally biased region" description="Polar residues" evidence="1">
    <location>
        <begin position="799"/>
        <end position="815"/>
    </location>
</feature>
<proteinExistence type="predicted"/>
<keyword evidence="4" id="KW-1185">Reference proteome</keyword>
<accession>A0AAD3CID2</accession>
<feature type="compositionally biased region" description="Polar residues" evidence="1">
    <location>
        <begin position="880"/>
        <end position="889"/>
    </location>
</feature>
<gene>
    <name evidence="3" type="ORF">CTEN210_01870</name>
</gene>
<dbReference type="SUPFAM" id="SSF52833">
    <property type="entry name" value="Thioredoxin-like"/>
    <property type="match status" value="1"/>
</dbReference>
<sequence>MLFPTSSLGLNIERFHFASTQGGAIECDRIIKVIGTFEMEGNSRLEEDTQYLCVVNPRYSDGVEDMKLQISNPPTSFEKDWESALENGNYSLLIHGVEVARSIINLFPSIETDVSSRQVNLQKGIESNVKHTYGEEDEEKKEIFSHFQWRQLEQKSHSTRDLDARNAGVKTAVAIRVSTTTHGAPYPTPGQLTVHVFGNGITMSTMFPACSHNKFFVNPGIIPDYSSSAEGVYDITIETDKDTTSGDIVNEVTRVFGSSWNEIDFKLLVLPFGTVTKKGGSTSWVGYAYVGGDQSIYNDAKVISVQMQMHEIGHNLSLGHSGALDASGIFDEYFDTSGYMGYHVVGVPNFNNAKKCYNAAKMYDLGWYDDRVTTIAPDIGKIYQWKIIGVNDFSIADPSFTLVLEIKNPNAKKAESYFLTYNKQEGINENTHSGANQIRIVQKLEKGQSILVASIETESEYKIENYKDGRDLIISCGAETSDGQVDFVPLTISLESMTCKEDGDCPNSTCIVGRCLLGICDYIQSQNCCGNGSCEPSINEGCHSCASDCLKPMNCNEIDSSDQNFRNFWSLAFGIKFEVDLFVDVSFYELEVDVRTEKGSIECKVYTKNGSFGNDYDDLATNGWKLVFSGTTEPADSHKIRIPLSSVQHSRAGSKRSFYISYPDGELFHYQRPGISVTNRDASILIGRLLRKQTEEKMPTTLQDDRTFIGGLRYNYIFLAPSINPSSVPTITSSPTKTPTICHDIRPNGYKWHDIDGETYDCNWYSNGSNCYDYGFSYANFDLTASEACCTCNGGSTTRSPTIVPSNTKSPSVSDIPSIPTYMGPSLLQSSRPSSFPSVLRSDGPSSLPTNLPTEMRSYEPSLLQSSRPSSFPSVLRSDGPSSLPTNLPTEMRSYEPSLLQSSRPSSFPSVLRSDGPSSLPTNLPTEMRSYEPTKPSSTPSVEASFITTSIVRFDRPSYSPSSKPSLDESSLPSLIPSVDSSLPSLDPTMSLSNSPSMSPSTSLSPSPSVAVSSVSPASSSPVITDSSSPSGLSTSDISGVPTLSQSQHPSTLPFQISTTEPSMRRRKSSSDSPSSKPSASLNVDIPPSIHRVPCQLSNVKNVVISKLAAQTGGSNENEESPEEKIDGNIKIDTINSRDEFLSFINEDDRLCCIKVYANWCKSCAKFGMHYNRLAHQHGDIYDNNGTMVKRGKIRLAQIEYGSNIQLCKSFGIKKLPYVLIYKLGVTGPIDEFVCGPSVFKEKFEKKVDALLSVSDEDIEFYSKMERGQTLGDTIVSFINLEQLEDKKNQKSI</sequence>
<feature type="compositionally biased region" description="Low complexity" evidence="1">
    <location>
        <begin position="957"/>
        <end position="1040"/>
    </location>
</feature>
<feature type="compositionally biased region" description="Polar residues" evidence="1">
    <location>
        <begin position="844"/>
        <end position="853"/>
    </location>
</feature>
<comment type="caution">
    <text evidence="3">The sequence shown here is derived from an EMBL/GenBank/DDBJ whole genome shotgun (WGS) entry which is preliminary data.</text>
</comment>
<feature type="compositionally biased region" description="Polar residues" evidence="1">
    <location>
        <begin position="916"/>
        <end position="925"/>
    </location>
</feature>